<dbReference type="Pfam" id="PF01551">
    <property type="entry name" value="Peptidase_M23"/>
    <property type="match status" value="1"/>
</dbReference>
<dbReference type="Gene3D" id="2.70.70.10">
    <property type="entry name" value="Glucose Permease (Domain IIA)"/>
    <property type="match status" value="1"/>
</dbReference>
<dbReference type="InterPro" id="IPR011055">
    <property type="entry name" value="Dup_hybrid_motif"/>
</dbReference>
<feature type="signal peptide" evidence="1">
    <location>
        <begin position="1"/>
        <end position="24"/>
    </location>
</feature>
<name>A0A935Q3F2_9PROT</name>
<dbReference type="SUPFAM" id="SSF51261">
    <property type="entry name" value="Duplicated hybrid motif"/>
    <property type="match status" value="1"/>
</dbReference>
<reference evidence="3 4" key="1">
    <citation type="submission" date="2020-10" db="EMBL/GenBank/DDBJ databases">
        <title>Connecting structure to function with the recovery of over 1000 high-quality activated sludge metagenome-assembled genomes encoding full-length rRNA genes using long-read sequencing.</title>
        <authorList>
            <person name="Singleton C.M."/>
            <person name="Petriglieri F."/>
            <person name="Kristensen J.M."/>
            <person name="Kirkegaard R.H."/>
            <person name="Michaelsen T.Y."/>
            <person name="Andersen M.H."/>
            <person name="Karst S.M."/>
            <person name="Dueholm M.S."/>
            <person name="Nielsen P.H."/>
            <person name="Albertsen M."/>
        </authorList>
    </citation>
    <scope>NUCLEOTIDE SEQUENCE [LARGE SCALE GENOMIC DNA]</scope>
    <source>
        <strain evidence="3">EsbW_18-Q3-R4-48_BATAC.285</strain>
    </source>
</reference>
<dbReference type="EMBL" id="JADJMH010000037">
    <property type="protein sequence ID" value="MBK7677449.1"/>
    <property type="molecule type" value="Genomic_DNA"/>
</dbReference>
<evidence type="ECO:0000259" key="2">
    <source>
        <dbReference type="Pfam" id="PF01551"/>
    </source>
</evidence>
<gene>
    <name evidence="3" type="ORF">IPJ27_23380</name>
</gene>
<feature type="domain" description="M23ase beta-sheet core" evidence="2">
    <location>
        <begin position="150"/>
        <end position="247"/>
    </location>
</feature>
<protein>
    <submittedName>
        <fullName evidence="3">M23 family metallopeptidase</fullName>
    </submittedName>
</protein>
<comment type="caution">
    <text evidence="3">The sequence shown here is derived from an EMBL/GenBank/DDBJ whole genome shotgun (WGS) entry which is preliminary data.</text>
</comment>
<organism evidence="3 4">
    <name type="scientific">Candidatus Accumulibacter proximus</name>
    <dbReference type="NCBI Taxonomy" id="2954385"/>
    <lineage>
        <taxon>Bacteria</taxon>
        <taxon>Pseudomonadati</taxon>
        <taxon>Pseudomonadota</taxon>
        <taxon>Betaproteobacteria</taxon>
        <taxon>Candidatus Accumulibacter</taxon>
    </lineage>
</organism>
<evidence type="ECO:0000256" key="1">
    <source>
        <dbReference type="SAM" id="SignalP"/>
    </source>
</evidence>
<dbReference type="AlphaFoldDB" id="A0A935Q3F2"/>
<feature type="chain" id="PRO_5038063671" evidence="1">
    <location>
        <begin position="25"/>
        <end position="284"/>
    </location>
</feature>
<dbReference type="GO" id="GO:0004222">
    <property type="term" value="F:metalloendopeptidase activity"/>
    <property type="evidence" value="ECO:0007669"/>
    <property type="project" value="TreeGrafter"/>
</dbReference>
<dbReference type="PANTHER" id="PTHR21666:SF270">
    <property type="entry name" value="MUREIN HYDROLASE ACTIVATOR ENVC"/>
    <property type="match status" value="1"/>
</dbReference>
<dbReference type="PANTHER" id="PTHR21666">
    <property type="entry name" value="PEPTIDASE-RELATED"/>
    <property type="match status" value="1"/>
</dbReference>
<dbReference type="CDD" id="cd12797">
    <property type="entry name" value="M23_peptidase"/>
    <property type="match status" value="1"/>
</dbReference>
<proteinExistence type="predicted"/>
<evidence type="ECO:0000313" key="4">
    <source>
        <dbReference type="Proteomes" id="UP000697998"/>
    </source>
</evidence>
<evidence type="ECO:0000313" key="3">
    <source>
        <dbReference type="EMBL" id="MBK7677449.1"/>
    </source>
</evidence>
<keyword evidence="1" id="KW-0732">Signal</keyword>
<dbReference type="InterPro" id="IPR050570">
    <property type="entry name" value="Cell_wall_metabolism_enzyme"/>
</dbReference>
<dbReference type="Proteomes" id="UP000697998">
    <property type="component" value="Unassembled WGS sequence"/>
</dbReference>
<accession>A0A935Q3F2</accession>
<sequence length="284" mass="30265">MVSTGSRLLLGMLVLGMLPGFAAAAPSYPFSVTSEAVEGRYHFVAHNRGPAPVSVRLTMTVAENVRTSRDTPVYAVVRPNTDSPLLQVSPALPGGKFRFASETAHAIGNYLAQADARAVYRLPFEKGRSFMVGQSHDGPRLTHTTVDSEHAVDFIMPVNTPVVAARDGVVIETESAHRAGGDDRQLFSRANFVRVLHGDDTIATYAHLAPGGVSVAVGQKVKAGTVIGRSGATGYTLGPHLHFVVQKLVGDTTGFMTVSVPIRFSSGDPPRAFTPRYRQTVTAN</sequence>
<dbReference type="InterPro" id="IPR016047">
    <property type="entry name" value="M23ase_b-sheet_dom"/>
</dbReference>